<dbReference type="EMBL" id="PYSV01000011">
    <property type="protein sequence ID" value="PTA67569.1"/>
    <property type="molecule type" value="Genomic_DNA"/>
</dbReference>
<evidence type="ECO:0000259" key="1">
    <source>
        <dbReference type="Pfam" id="PF06634"/>
    </source>
</evidence>
<dbReference type="GO" id="GO:0008168">
    <property type="term" value="F:methyltransferase activity"/>
    <property type="evidence" value="ECO:0007669"/>
    <property type="project" value="InterPro"/>
</dbReference>
<dbReference type="Pfam" id="PF06634">
    <property type="entry name" value="DUF1156"/>
    <property type="match status" value="1"/>
</dbReference>
<gene>
    <name evidence="2" type="ORF">C8263_12085</name>
</gene>
<dbReference type="Gene3D" id="3.40.50.150">
    <property type="entry name" value="Vaccinia Virus protein VP39"/>
    <property type="match status" value="1"/>
</dbReference>
<dbReference type="GO" id="GO:0032259">
    <property type="term" value="P:methylation"/>
    <property type="evidence" value="ECO:0007669"/>
    <property type="project" value="InterPro"/>
</dbReference>
<dbReference type="OrthoDB" id="9800801at2"/>
<dbReference type="GO" id="GO:0003676">
    <property type="term" value="F:nucleic acid binding"/>
    <property type="evidence" value="ECO:0007669"/>
    <property type="project" value="InterPro"/>
</dbReference>
<dbReference type="SUPFAM" id="SSF53335">
    <property type="entry name" value="S-adenosyl-L-methionine-dependent methyltransferases"/>
    <property type="match status" value="2"/>
</dbReference>
<sequence>MAYKRLIEHRLPLAEVSTESAREKSIRHGHISTLHIWWARRPLAASRAAVFATLVPDTDENYELVKKIVPWEAVKEGNNEAILEARRKVLEANGGVPPKVLDPFGGGGAIPLEALRLGCEVYSLDLNPVAHIIQKATLEFPQKYGQPNSRPVPEYIREKDRQAAAMATNKVSTKNKGKATRQIGFDFSSSEGVWEQAYKKDPLATDVRYWGEWVMEKARAELQEFYPPDEDGKLPVAYLWARTVTCTNPACRAEVPMVRQWWLAKKTGKSLALKPMVDHEARRVDFAVVEVGKGETWPDEGTMQRDNANCLVCGSIADGKYLRAAGKKSKFNEQMIGVVLIQPGTQGKFYRAVRPTDQEAFLRAEEKLARLAADTKGQSPSLIPDEPIIEWSGVFNAPLYGLNTWGSLYNSRQMLAMATFARLTRELPGDSENQEYSDAVRTYLGILVSRLSNYISSLTRWQPQENQQKVGNAFSRQALPMVWDYPEMCPLTKGAGDWVGAVDFSVEFLQTTAKSSSSSAHVIRGTATKLPIDDESLDAIITDPPYYDAVPYADLSDYFYVWLKRSLGHIYPAHFRTPTTPKSQEATQNIIRHNGSRAEAKTYFESTMAASFKEMHRVLKPGGEATIVFAHKSTDAWDTLISSLIKSGFQVESSWPLRTEAANRMRAQGSAALASSTFLNCTKRTAGGVGYFNDVRRDMIAAIQPQLAEFWESGIRGADFFMSAIGPGLEAYSKHDEVRRMSGEVVTVGEFLDEVRKIVMEFALEQVLGARSLGAVDAPTQFALLSLWGYGPELPSDEARKLAQSVGIELGEIAGLVTMKGEKATVQGIKARSKDKNLGLSKHGEKVPMVDAMYRAVVLLGGGSRQAVSDYLGAVGHLNEEAFWQTMQALAEVQEGIDDGRALHELLTIRDNLPKPSGDAMDGLFGVKA</sequence>
<dbReference type="AlphaFoldDB" id="A0A2T3W6Q2"/>
<dbReference type="RefSeq" id="WP_107138392.1">
    <property type="nucleotide sequence ID" value="NZ_PYSV01000011.1"/>
</dbReference>
<dbReference type="InterPro" id="IPR002052">
    <property type="entry name" value="DNA_methylase_N6_adenine_CS"/>
</dbReference>
<dbReference type="PROSITE" id="PS00092">
    <property type="entry name" value="N6_MTASE"/>
    <property type="match status" value="1"/>
</dbReference>
<dbReference type="InterPro" id="IPR029063">
    <property type="entry name" value="SAM-dependent_MTases_sf"/>
</dbReference>
<dbReference type="Proteomes" id="UP000240317">
    <property type="component" value="Unassembled WGS sequence"/>
</dbReference>
<comment type="caution">
    <text evidence="2">The sequence shown here is derived from an EMBL/GenBank/DDBJ whole genome shotgun (WGS) entry which is preliminary data.</text>
</comment>
<name>A0A2T3W6Q2_9DEIO</name>
<accession>A0A2T3W6Q2</accession>
<keyword evidence="3" id="KW-1185">Reference proteome</keyword>
<reference evidence="2 3" key="1">
    <citation type="submission" date="2018-03" db="EMBL/GenBank/DDBJ databases">
        <title>Draft genome of Deinococcus sp. OD32.</title>
        <authorList>
            <person name="Wang X.-P."/>
            <person name="Du Z.-J."/>
        </authorList>
    </citation>
    <scope>NUCLEOTIDE SEQUENCE [LARGE SCALE GENOMIC DNA]</scope>
    <source>
        <strain evidence="2 3">OD32</strain>
    </source>
</reference>
<evidence type="ECO:0000313" key="2">
    <source>
        <dbReference type="EMBL" id="PTA67569.1"/>
    </source>
</evidence>
<dbReference type="InterPro" id="IPR009537">
    <property type="entry name" value="DUF1156"/>
</dbReference>
<protein>
    <recommendedName>
        <fullName evidence="1">DUF1156 domain-containing protein</fullName>
    </recommendedName>
</protein>
<proteinExistence type="predicted"/>
<feature type="domain" description="DUF1156" evidence="1">
    <location>
        <begin position="11"/>
        <end position="61"/>
    </location>
</feature>
<evidence type="ECO:0000313" key="3">
    <source>
        <dbReference type="Proteomes" id="UP000240317"/>
    </source>
</evidence>
<organism evidence="2 3">
    <name type="scientific">Deinococcus arcticus</name>
    <dbReference type="NCBI Taxonomy" id="2136176"/>
    <lineage>
        <taxon>Bacteria</taxon>
        <taxon>Thermotogati</taxon>
        <taxon>Deinococcota</taxon>
        <taxon>Deinococci</taxon>
        <taxon>Deinococcales</taxon>
        <taxon>Deinococcaceae</taxon>
        <taxon>Deinococcus</taxon>
    </lineage>
</organism>